<name>A0A918UVW7_9ACTN</name>
<keyword evidence="1" id="KW-0472">Membrane</keyword>
<gene>
    <name evidence="2" type="ORF">GCM10010365_70210</name>
</gene>
<feature type="transmembrane region" description="Helical" evidence="1">
    <location>
        <begin position="12"/>
        <end position="34"/>
    </location>
</feature>
<reference evidence="2" key="2">
    <citation type="submission" date="2020-09" db="EMBL/GenBank/DDBJ databases">
        <authorList>
            <person name="Sun Q."/>
            <person name="Ohkuma M."/>
        </authorList>
    </citation>
    <scope>NUCLEOTIDE SEQUENCE</scope>
    <source>
        <strain evidence="2">JCM 4815</strain>
    </source>
</reference>
<keyword evidence="1" id="KW-0812">Transmembrane</keyword>
<dbReference type="EMBL" id="BMVW01000022">
    <property type="protein sequence ID" value="GGZ39366.1"/>
    <property type="molecule type" value="Genomic_DNA"/>
</dbReference>
<accession>A0A918UVW7</accession>
<reference evidence="2" key="1">
    <citation type="journal article" date="2014" name="Int. J. Syst. Evol. Microbiol.">
        <title>Complete genome sequence of Corynebacterium casei LMG S-19264T (=DSM 44701T), isolated from a smear-ripened cheese.</title>
        <authorList>
            <consortium name="US DOE Joint Genome Institute (JGI-PGF)"/>
            <person name="Walter F."/>
            <person name="Albersmeier A."/>
            <person name="Kalinowski J."/>
            <person name="Ruckert C."/>
        </authorList>
    </citation>
    <scope>NUCLEOTIDE SEQUENCE</scope>
    <source>
        <strain evidence="2">JCM 4815</strain>
    </source>
</reference>
<evidence type="ECO:0000256" key="1">
    <source>
        <dbReference type="SAM" id="Phobius"/>
    </source>
</evidence>
<sequence>MVVPSRIRNSVNVLLCVVAVAGIGWSGTVLWQTWHARQQINEACAGLVPAGRVLTLCPAGGAISHRVADEGTIELDVGLPQDCEIFSAEAGEKHGTSSGERWFFTGTVGVLPDDEPWMPEDSLNNLIAPYSEDPTYPTEPLGGGIAGTVTATGVTVRLPCADGTWQGKSITELWARASLMDPGPAFSENGQLTSHDRNALAQTAVGTANNFAERLGCADRLPDPPEDIPALAEGPVPAARADGTCAWYRKADFEHDEQLPDQVLESRTDDTLWDERCGLVLSEPRANALWQSDAAEHDNIDRPSRPGDWFVSLHTYSGEAAKNVYLKSDDDDFPVAARPNQAGRSDRSIWWASSVCDGKPQIHTMTTAYDYNKLTVPALEEVFHTYVSDVVARRGCTDIELPASSTFRTD</sequence>
<evidence type="ECO:0000313" key="3">
    <source>
        <dbReference type="Proteomes" id="UP000622166"/>
    </source>
</evidence>
<protein>
    <submittedName>
        <fullName evidence="2">Uncharacterized protein</fullName>
    </submittedName>
</protein>
<keyword evidence="1" id="KW-1133">Transmembrane helix</keyword>
<dbReference type="AlphaFoldDB" id="A0A918UVW7"/>
<proteinExistence type="predicted"/>
<dbReference type="Proteomes" id="UP000622166">
    <property type="component" value="Unassembled WGS sequence"/>
</dbReference>
<organism evidence="2 3">
    <name type="scientific">Streptomyces poonensis</name>
    <dbReference type="NCBI Taxonomy" id="68255"/>
    <lineage>
        <taxon>Bacteria</taxon>
        <taxon>Bacillati</taxon>
        <taxon>Actinomycetota</taxon>
        <taxon>Actinomycetes</taxon>
        <taxon>Kitasatosporales</taxon>
        <taxon>Streptomycetaceae</taxon>
        <taxon>Streptomyces</taxon>
    </lineage>
</organism>
<evidence type="ECO:0000313" key="2">
    <source>
        <dbReference type="EMBL" id="GGZ39366.1"/>
    </source>
</evidence>
<keyword evidence="3" id="KW-1185">Reference proteome</keyword>
<comment type="caution">
    <text evidence="2">The sequence shown here is derived from an EMBL/GenBank/DDBJ whole genome shotgun (WGS) entry which is preliminary data.</text>
</comment>